<evidence type="ECO:0008006" key="4">
    <source>
        <dbReference type="Google" id="ProtNLM"/>
    </source>
</evidence>
<accession>A0A7I7JJ33</accession>
<gene>
    <name evidence="2" type="ORF">MNVM_04200</name>
</gene>
<dbReference type="Proteomes" id="UP000466997">
    <property type="component" value="Chromosome"/>
</dbReference>
<feature type="signal peptide" evidence="1">
    <location>
        <begin position="1"/>
        <end position="23"/>
    </location>
</feature>
<keyword evidence="1" id="KW-0732">Signal</keyword>
<dbReference type="KEGG" id="mnm:MNVM_04200"/>
<dbReference type="EMBL" id="AP022562">
    <property type="protein sequence ID" value="BBX11339.1"/>
    <property type="molecule type" value="Genomic_DNA"/>
</dbReference>
<protein>
    <recommendedName>
        <fullName evidence="4">PE-PPE domain-containing protein</fullName>
    </recommendedName>
</protein>
<name>A0A7I7JJ33_9MYCO</name>
<organism evidence="2 3">
    <name type="scientific">Mycobacterium novum</name>
    <dbReference type="NCBI Taxonomy" id="2492438"/>
    <lineage>
        <taxon>Bacteria</taxon>
        <taxon>Bacillati</taxon>
        <taxon>Actinomycetota</taxon>
        <taxon>Actinomycetes</taxon>
        <taxon>Mycobacteriales</taxon>
        <taxon>Mycobacteriaceae</taxon>
        <taxon>Mycobacterium</taxon>
    </lineage>
</organism>
<feature type="chain" id="PRO_5039653686" description="PE-PPE domain-containing protein" evidence="1">
    <location>
        <begin position="24"/>
        <end position="202"/>
    </location>
</feature>
<dbReference type="AlphaFoldDB" id="A0A7I7JJ33"/>
<evidence type="ECO:0000256" key="1">
    <source>
        <dbReference type="SAM" id="SignalP"/>
    </source>
</evidence>
<evidence type="ECO:0000313" key="3">
    <source>
        <dbReference type="Proteomes" id="UP000466997"/>
    </source>
</evidence>
<keyword evidence="3" id="KW-1185">Reference proteome</keyword>
<evidence type="ECO:0000313" key="2">
    <source>
        <dbReference type="EMBL" id="BBX11339.1"/>
    </source>
</evidence>
<proteinExistence type="predicted"/>
<sequence length="202" mass="21264">MHHGRVALILGASLGIALSGALAASTVAAADAVEDAWPYLQPPSPVFPYYYATGLPSIPGTDPWYTVDRDFASVPYLYNYFHNVVTATLDGPEYPHVGTVSDALILLPTFPAVGGLVGAPLFTNYYLEDPQLGFADAFSVLNLFTNTYLSDTAGVKDVLSINGLPPLTLFEFPTVDAGGPATESADGFAQLLAELADTTSSL</sequence>
<reference evidence="2 3" key="1">
    <citation type="journal article" date="2019" name="Emerg. Microbes Infect.">
        <title>Comprehensive subspecies identification of 175 nontuberculous mycobacteria species based on 7547 genomic profiles.</title>
        <authorList>
            <person name="Matsumoto Y."/>
            <person name="Kinjo T."/>
            <person name="Motooka D."/>
            <person name="Nabeya D."/>
            <person name="Jung N."/>
            <person name="Uechi K."/>
            <person name="Horii T."/>
            <person name="Iida T."/>
            <person name="Fujita J."/>
            <person name="Nakamura S."/>
        </authorList>
    </citation>
    <scope>NUCLEOTIDE SEQUENCE [LARGE SCALE GENOMIC DNA]</scope>
    <source>
        <strain evidence="2 3">JCM 6391</strain>
    </source>
</reference>